<gene>
    <name evidence="3" type="ORF">HF519_06310</name>
</gene>
<reference evidence="3 4" key="1">
    <citation type="submission" date="2020-04" db="EMBL/GenBank/DDBJ databases">
        <authorList>
            <person name="Klaysubun C."/>
            <person name="Duangmal K."/>
            <person name="Lipun K."/>
        </authorList>
    </citation>
    <scope>NUCLEOTIDE SEQUENCE [LARGE SCALE GENOMIC DNA]</scope>
    <source>
        <strain evidence="3 4">DSM 45300</strain>
    </source>
</reference>
<name>A0A848DF83_9PSEU</name>
<proteinExistence type="inferred from homology"/>
<feature type="domain" description="UspA" evidence="2">
    <location>
        <begin position="182"/>
        <end position="316"/>
    </location>
</feature>
<dbReference type="Pfam" id="PF00582">
    <property type="entry name" value="Usp"/>
    <property type="match status" value="2"/>
</dbReference>
<keyword evidence="4" id="KW-1185">Reference proteome</keyword>
<dbReference type="Proteomes" id="UP000586918">
    <property type="component" value="Unassembled WGS sequence"/>
</dbReference>
<dbReference type="SUPFAM" id="SSF52402">
    <property type="entry name" value="Adenine nucleotide alpha hydrolases-like"/>
    <property type="match status" value="2"/>
</dbReference>
<dbReference type="PANTHER" id="PTHR31964:SF113">
    <property type="entry name" value="USPA DOMAIN-CONTAINING PROTEIN"/>
    <property type="match status" value="1"/>
</dbReference>
<evidence type="ECO:0000313" key="4">
    <source>
        <dbReference type="Proteomes" id="UP000586918"/>
    </source>
</evidence>
<dbReference type="AlphaFoldDB" id="A0A848DF83"/>
<comment type="caution">
    <text evidence="3">The sequence shown here is derived from an EMBL/GenBank/DDBJ whole genome shotgun (WGS) entry which is preliminary data.</text>
</comment>
<evidence type="ECO:0000259" key="2">
    <source>
        <dbReference type="Pfam" id="PF00582"/>
    </source>
</evidence>
<sequence>MAAPGAPAGVAASWQAVTRGGVAVADLQGGRPVLVGVDGSEPALRAVQWAAQEALRLRVPLRVVTASGGSSVRHFGEPNWGPDYQEALLEIARAQVAAAADVARGVAPDVEVVPQVLEGYPVPALLDESREVQLVVLGNRGLGGFSGLLVGSVTVAVAAHAACPVVVVRGTDQDVAVALEGPVVVGVDGSPLSDTALAFAFADADAHRSALVAVHAWQDAVMDPAAAGFVDWEAIEAEEHRLLAERLAGLAQKYPDVPVERVVVRDSPARVLVERSAGARLVVVGARGRGGFIGLLLGSTSQALVHHARCPVVIVRPDQAGRS</sequence>
<dbReference type="InterPro" id="IPR014729">
    <property type="entry name" value="Rossmann-like_a/b/a_fold"/>
</dbReference>
<protein>
    <submittedName>
        <fullName evidence="3">Universal stress protein</fullName>
    </submittedName>
</protein>
<evidence type="ECO:0000313" key="3">
    <source>
        <dbReference type="EMBL" id="NMH91211.1"/>
    </source>
</evidence>
<dbReference type="EMBL" id="JAAXKZ010000014">
    <property type="protein sequence ID" value="NMH91211.1"/>
    <property type="molecule type" value="Genomic_DNA"/>
</dbReference>
<feature type="domain" description="UspA" evidence="2">
    <location>
        <begin position="31"/>
        <end position="169"/>
    </location>
</feature>
<dbReference type="InterPro" id="IPR006016">
    <property type="entry name" value="UspA"/>
</dbReference>
<evidence type="ECO:0000256" key="1">
    <source>
        <dbReference type="ARBA" id="ARBA00008791"/>
    </source>
</evidence>
<dbReference type="InterPro" id="IPR006015">
    <property type="entry name" value="Universal_stress_UspA"/>
</dbReference>
<comment type="similarity">
    <text evidence="1">Belongs to the universal stress protein A family.</text>
</comment>
<accession>A0A848DF83</accession>
<dbReference type="Gene3D" id="3.40.50.620">
    <property type="entry name" value="HUPs"/>
    <property type="match status" value="2"/>
</dbReference>
<dbReference type="PRINTS" id="PR01438">
    <property type="entry name" value="UNVRSLSTRESS"/>
</dbReference>
<organism evidence="3 4">
    <name type="scientific">Pseudonocardia bannensis</name>
    <dbReference type="NCBI Taxonomy" id="630973"/>
    <lineage>
        <taxon>Bacteria</taxon>
        <taxon>Bacillati</taxon>
        <taxon>Actinomycetota</taxon>
        <taxon>Actinomycetes</taxon>
        <taxon>Pseudonocardiales</taxon>
        <taxon>Pseudonocardiaceae</taxon>
        <taxon>Pseudonocardia</taxon>
    </lineage>
</organism>
<dbReference type="PANTHER" id="PTHR31964">
    <property type="entry name" value="ADENINE NUCLEOTIDE ALPHA HYDROLASES-LIKE SUPERFAMILY PROTEIN"/>
    <property type="match status" value="1"/>
</dbReference>